<comment type="caution">
    <text evidence="2">The sequence shown here is derived from an EMBL/GenBank/DDBJ whole genome shotgun (WGS) entry which is preliminary data.</text>
</comment>
<dbReference type="AlphaFoldDB" id="A0A8J2SVS9"/>
<dbReference type="Proteomes" id="UP000789595">
    <property type="component" value="Unassembled WGS sequence"/>
</dbReference>
<gene>
    <name evidence="2" type="ORF">PECAL_4P15210</name>
</gene>
<reference evidence="2" key="1">
    <citation type="submission" date="2021-11" db="EMBL/GenBank/DDBJ databases">
        <authorList>
            <consortium name="Genoscope - CEA"/>
            <person name="William W."/>
        </authorList>
    </citation>
    <scope>NUCLEOTIDE SEQUENCE</scope>
</reference>
<organism evidence="2 3">
    <name type="scientific">Pelagomonas calceolata</name>
    <dbReference type="NCBI Taxonomy" id="35677"/>
    <lineage>
        <taxon>Eukaryota</taxon>
        <taxon>Sar</taxon>
        <taxon>Stramenopiles</taxon>
        <taxon>Ochrophyta</taxon>
        <taxon>Pelagophyceae</taxon>
        <taxon>Pelagomonadales</taxon>
        <taxon>Pelagomonadaceae</taxon>
        <taxon>Pelagomonas</taxon>
    </lineage>
</organism>
<sequence>MMLGQPESVPLARSEDSFSDDGLRSEPSMGSLQELEYVDRWPSEAPPPPDDGPRTPRIGPALSLDEDDDDARVVETVDLTTPPRRREKRITGKARASRVHAVTPPAGPDAVAPFTFCSALSIGDFAAPVAGSPARSVASSGAATPTRAVTPGTPESPVDEDPRGWRRDASSSEESLVKFEEEASLVGRYLGCSVAARFEVAASDSDAEPPLPPAPPELPRSPSSNLDLWLVRRGLGKYLDAVAALGARRVSDLVFIDDDDLDALGMTPEERAAIRIHVAC</sequence>
<feature type="compositionally biased region" description="Basic and acidic residues" evidence="1">
    <location>
        <begin position="160"/>
        <end position="173"/>
    </location>
</feature>
<dbReference type="SUPFAM" id="SSF47769">
    <property type="entry name" value="SAM/Pointed domain"/>
    <property type="match status" value="1"/>
</dbReference>
<dbReference type="EMBL" id="CAKKNE010000004">
    <property type="protein sequence ID" value="CAH0374249.1"/>
    <property type="molecule type" value="Genomic_DNA"/>
</dbReference>
<feature type="compositionally biased region" description="Basic residues" evidence="1">
    <location>
        <begin position="83"/>
        <end position="98"/>
    </location>
</feature>
<accession>A0A8J2SVS9</accession>
<dbReference type="InterPro" id="IPR013761">
    <property type="entry name" value="SAM/pointed_sf"/>
</dbReference>
<name>A0A8J2SVS9_9STRA</name>
<evidence type="ECO:0000256" key="1">
    <source>
        <dbReference type="SAM" id="MobiDB-lite"/>
    </source>
</evidence>
<evidence type="ECO:0008006" key="4">
    <source>
        <dbReference type="Google" id="ProtNLM"/>
    </source>
</evidence>
<dbReference type="Gene3D" id="1.10.150.50">
    <property type="entry name" value="Transcription Factor, Ets-1"/>
    <property type="match status" value="1"/>
</dbReference>
<feature type="region of interest" description="Disordered" evidence="1">
    <location>
        <begin position="130"/>
        <end position="173"/>
    </location>
</feature>
<evidence type="ECO:0000313" key="2">
    <source>
        <dbReference type="EMBL" id="CAH0374249.1"/>
    </source>
</evidence>
<proteinExistence type="predicted"/>
<feature type="compositionally biased region" description="Basic and acidic residues" evidence="1">
    <location>
        <begin position="13"/>
        <end position="24"/>
    </location>
</feature>
<keyword evidence="3" id="KW-1185">Reference proteome</keyword>
<evidence type="ECO:0000313" key="3">
    <source>
        <dbReference type="Proteomes" id="UP000789595"/>
    </source>
</evidence>
<feature type="region of interest" description="Disordered" evidence="1">
    <location>
        <begin position="1"/>
        <end position="110"/>
    </location>
</feature>
<protein>
    <recommendedName>
        <fullName evidence="4">SAM domain-containing protein</fullName>
    </recommendedName>
</protein>